<evidence type="ECO:0000313" key="12">
    <source>
        <dbReference type="EMBL" id="CAF0875997.1"/>
    </source>
</evidence>
<evidence type="ECO:0000259" key="11">
    <source>
        <dbReference type="PROSITE" id="PS50095"/>
    </source>
</evidence>
<feature type="transmembrane region" description="Helical" evidence="10">
    <location>
        <begin position="516"/>
        <end position="537"/>
    </location>
</feature>
<dbReference type="OrthoDB" id="444119at2759"/>
<feature type="transmembrane region" description="Helical" evidence="10">
    <location>
        <begin position="1160"/>
        <end position="1179"/>
    </location>
</feature>
<dbReference type="GO" id="GO:0005509">
    <property type="term" value="F:calcium ion binding"/>
    <property type="evidence" value="ECO:0007669"/>
    <property type="project" value="InterPro"/>
</dbReference>
<comment type="caution">
    <text evidence="9">Lacks conserved residue(s) required for the propagation of feature annotation.</text>
</comment>
<feature type="transmembrane region" description="Helical" evidence="10">
    <location>
        <begin position="1071"/>
        <end position="1095"/>
    </location>
</feature>
<evidence type="ECO:0000256" key="10">
    <source>
        <dbReference type="SAM" id="Phobius"/>
    </source>
</evidence>
<dbReference type="InterPro" id="IPR051223">
    <property type="entry name" value="Polycystin"/>
</dbReference>
<feature type="transmembrane region" description="Helical" evidence="10">
    <location>
        <begin position="1258"/>
        <end position="1283"/>
    </location>
</feature>
<feature type="transmembrane region" description="Helical" evidence="10">
    <location>
        <begin position="1039"/>
        <end position="1059"/>
    </location>
</feature>
<dbReference type="GO" id="GO:0016020">
    <property type="term" value="C:membrane"/>
    <property type="evidence" value="ECO:0007669"/>
    <property type="project" value="UniProtKB-SubCell"/>
</dbReference>
<keyword evidence="5 10" id="KW-1133">Transmembrane helix</keyword>
<feature type="transmembrane region" description="Helical" evidence="10">
    <location>
        <begin position="470"/>
        <end position="491"/>
    </location>
</feature>
<comment type="similarity">
    <text evidence="2">Belongs to the polycystin family.</text>
</comment>
<feature type="transmembrane region" description="Helical" evidence="10">
    <location>
        <begin position="712"/>
        <end position="731"/>
    </location>
</feature>
<evidence type="ECO:0000313" key="13">
    <source>
        <dbReference type="Proteomes" id="UP000663891"/>
    </source>
</evidence>
<evidence type="ECO:0000256" key="5">
    <source>
        <dbReference type="ARBA" id="ARBA00022989"/>
    </source>
</evidence>
<feature type="transmembrane region" description="Helical" evidence="10">
    <location>
        <begin position="1107"/>
        <end position="1128"/>
    </location>
</feature>
<dbReference type="GO" id="GO:0005262">
    <property type="term" value="F:calcium channel activity"/>
    <property type="evidence" value="ECO:0007669"/>
    <property type="project" value="TreeGrafter"/>
</dbReference>
<feature type="domain" description="PLAT" evidence="11">
    <location>
        <begin position="308"/>
        <end position="427"/>
    </location>
</feature>
<evidence type="ECO:0000256" key="1">
    <source>
        <dbReference type="ARBA" id="ARBA00004141"/>
    </source>
</evidence>
<dbReference type="GO" id="GO:0050982">
    <property type="term" value="P:detection of mechanical stimulus"/>
    <property type="evidence" value="ECO:0007669"/>
    <property type="project" value="TreeGrafter"/>
</dbReference>
<evidence type="ECO:0000256" key="3">
    <source>
        <dbReference type="ARBA" id="ARBA00022692"/>
    </source>
</evidence>
<dbReference type="EMBL" id="CAJNON010000052">
    <property type="protein sequence ID" value="CAF0875997.1"/>
    <property type="molecule type" value="Genomic_DNA"/>
</dbReference>
<dbReference type="PRINTS" id="PR01433">
    <property type="entry name" value="POLYCYSTIN2"/>
</dbReference>
<evidence type="ECO:0000256" key="7">
    <source>
        <dbReference type="ARBA" id="ARBA00023180"/>
    </source>
</evidence>
<keyword evidence="6 10" id="KW-0472">Membrane</keyword>
<evidence type="ECO:0000256" key="4">
    <source>
        <dbReference type="ARBA" id="ARBA00022729"/>
    </source>
</evidence>
<reference evidence="12" key="1">
    <citation type="submission" date="2021-02" db="EMBL/GenBank/DDBJ databases">
        <authorList>
            <person name="Nowell W R."/>
        </authorList>
    </citation>
    <scope>NUCLEOTIDE SEQUENCE</scope>
</reference>
<protein>
    <recommendedName>
        <fullName evidence="11">PLAT domain-containing protein</fullName>
    </recommendedName>
</protein>
<dbReference type="Gene3D" id="2.60.60.20">
    <property type="entry name" value="PLAT/LH2 domain"/>
    <property type="match status" value="1"/>
</dbReference>
<evidence type="ECO:0000256" key="9">
    <source>
        <dbReference type="PROSITE-ProRule" id="PRU00152"/>
    </source>
</evidence>
<keyword evidence="7" id="KW-0325">Glycoprotein</keyword>
<dbReference type="InterPro" id="IPR013122">
    <property type="entry name" value="PKD1_2_channel"/>
</dbReference>
<dbReference type="FunFam" id="2.60.60.20:FF:000022">
    <property type="entry name" value="Uncharacterized protein"/>
    <property type="match status" value="1"/>
</dbReference>
<dbReference type="Proteomes" id="UP000663891">
    <property type="component" value="Unassembled WGS sequence"/>
</dbReference>
<feature type="transmembrane region" description="Helical" evidence="10">
    <location>
        <begin position="265"/>
        <end position="283"/>
    </location>
</feature>
<feature type="transmembrane region" description="Helical" evidence="10">
    <location>
        <begin position="620"/>
        <end position="643"/>
    </location>
</feature>
<evidence type="ECO:0000256" key="6">
    <source>
        <dbReference type="ARBA" id="ARBA00023136"/>
    </source>
</evidence>
<dbReference type="InterPro" id="IPR003915">
    <property type="entry name" value="PKD_2"/>
</dbReference>
<accession>A0A813XWX1</accession>
<keyword evidence="4" id="KW-0732">Signal</keyword>
<sequence>MEPLAAYGSSKSQSANTNVSTSISLSVVDRNGNEVTIKTDETNPIEIIIPHDPSLIIPSMIIQNVTSINSTFHNQLFSYHYMNITNILPISVHIEINPLETNISYLFIYKFDQIPQLNTSINQIDGWTLFCSLNLTNESIYTYFIDNQQTFGHQSIIFGLRELNSTETQDFCENSPIINPPITDEKFNFTSNYELRIYTSGCYYLDENNQWNSDGLIVGPLTNHYETQCFSTHLTTFASGFRILPESVNWNYVFANADFMRNKTIYSTIICVCVIYIILLLFSRYKDKKDIEKLGVTPLPDNHKSDKYFYQIIVFTGQRKHAGTKSKIHFVLSGDSDTTHVRTFADPHRQIFQRGGIDSFIMAVPKSLGLLNCIRIWHDNSGQGSSSSWFLKYLIVRDLQTMEKFHFISQRWFAVEKEDGNIERVLPIASEIEKQDFSYIVSKKSYHSVSDGHLWFSIFSRPPSTTFTRVQRCTCCFVLLFISMFLNIMYYDLSNEAKTDSASLSFDSFNINPQQMIIGIIVDVFALIPSLLLVQLFRRLRSRRQQISPLRQALYSIKSNLEIKKENKQKLARTFPWWYIFIAYALCIILVGVSIIFIIARGIEFGDEKTQKWLISILSGFFSSIFLTQPLKIISLAIFFAFFCRKPNDDKEANEYLNDDQFDLNDDEEYLHSIKVNSLFIYRSPIRANRLNKGEITFARDQRLKEVYMWSILREIFIYSCFLSLLCIVTYSNHHPNASLQVNHLRNYFLDSDYTQPNDDKEANEYLNDDQFDLNDDEEYLHSMKVNSLFLYRSPIRANRLNKGEITFARDQRLKEVYMWSILREIFIYSCFLSLLCIVTYSNHHPNASLQVNHLRNYFLDSDYTQISTINQYWYWLENSFVENIRAQRWYNGDAPRNLSGYINDKSNRFIGWATMRQLRIKSQLCQVKNEIISTCQYDYSSSNEDKHSYQPGWFNETIETYSLSISQSFQYQSSKDLDTYTYVGDYGNYEGGGYVYEFRGRLSDLQSNVSQLHQLAWIDNQTRAVIIELSLYNPNAQLFTSVIFLTEFLSTGGIYLSSRFEPMNFDAFTSMYQLISIIVYMIMILYFMWIEIRLLLKLKWNYFHRFWSYIEIGIIVCSWTSVGIYIWRYKECQRIGELFEETNGYVYINLQLASYINDILTFLFAFCCFFGTIKLIRLCRFNQRLNLFIQTLQYAGKELISFAMMFSIVFMSFICLFYLLFVSKLDACSTLLKTSQMLFEMSLMKFDAHELSGAAPFLGPFCLSLFIILVVFVCISMFITIISDSFRRARKNINNDQEIFSYMLNKFQRWTGLKKANEEERYALMRLEYFDPIEGFPERIDQLLDAINRIIEYRNVDGATLDRFLRCIYPAMLKAFSHSIDVAHMMLYLRTIDAKIGSWNCFVYQYSVKPSYSA</sequence>
<dbReference type="PANTHER" id="PTHR10877">
    <property type="entry name" value="POLYCYSTIN FAMILY MEMBER"/>
    <property type="match status" value="1"/>
</dbReference>
<dbReference type="InterPro" id="IPR001024">
    <property type="entry name" value="PLAT/LH2_dom"/>
</dbReference>
<dbReference type="SMART" id="SM00308">
    <property type="entry name" value="LH2"/>
    <property type="match status" value="1"/>
</dbReference>
<dbReference type="PANTHER" id="PTHR10877:SF150">
    <property type="entry name" value="REJ DOMAIN-CONTAINING PROTEIN"/>
    <property type="match status" value="1"/>
</dbReference>
<evidence type="ECO:0000256" key="2">
    <source>
        <dbReference type="ARBA" id="ARBA00007200"/>
    </source>
</evidence>
<feature type="disulfide bond" evidence="8">
    <location>
        <begin position="926"/>
        <end position="936"/>
    </location>
</feature>
<dbReference type="Pfam" id="PF08016">
    <property type="entry name" value="PKD_channel"/>
    <property type="match status" value="1"/>
</dbReference>
<gene>
    <name evidence="12" type="ORF">VCS650_LOCUS7982</name>
</gene>
<dbReference type="PROSITE" id="PS50095">
    <property type="entry name" value="PLAT"/>
    <property type="match status" value="1"/>
</dbReference>
<feature type="transmembrane region" description="Helical" evidence="10">
    <location>
        <begin position="817"/>
        <end position="841"/>
    </location>
</feature>
<organism evidence="12 13">
    <name type="scientific">Adineta steineri</name>
    <dbReference type="NCBI Taxonomy" id="433720"/>
    <lineage>
        <taxon>Eukaryota</taxon>
        <taxon>Metazoa</taxon>
        <taxon>Spiralia</taxon>
        <taxon>Gnathifera</taxon>
        <taxon>Rotifera</taxon>
        <taxon>Eurotatoria</taxon>
        <taxon>Bdelloidea</taxon>
        <taxon>Adinetida</taxon>
        <taxon>Adinetidae</taxon>
        <taxon>Adineta</taxon>
    </lineage>
</organism>
<dbReference type="InterPro" id="IPR036392">
    <property type="entry name" value="PLAT/LH2_dom_sf"/>
</dbReference>
<dbReference type="Pfam" id="PF20519">
    <property type="entry name" value="Polycystin_dom"/>
    <property type="match status" value="1"/>
</dbReference>
<dbReference type="InterPro" id="IPR046791">
    <property type="entry name" value="Polycystin_dom"/>
</dbReference>
<feature type="transmembrane region" description="Helical" evidence="10">
    <location>
        <begin position="1200"/>
        <end position="1222"/>
    </location>
</feature>
<name>A0A813XWX1_9BILA</name>
<comment type="subcellular location">
    <subcellularLocation>
        <location evidence="1">Membrane</location>
        <topology evidence="1">Multi-pass membrane protein</topology>
    </subcellularLocation>
</comment>
<dbReference type="SUPFAM" id="SSF49723">
    <property type="entry name" value="Lipase/lipooxygenase domain (PLAT/LH2 domain)"/>
    <property type="match status" value="1"/>
</dbReference>
<feature type="transmembrane region" description="Helical" evidence="10">
    <location>
        <begin position="577"/>
        <end position="600"/>
    </location>
</feature>
<proteinExistence type="inferred from homology"/>
<dbReference type="Pfam" id="PF01477">
    <property type="entry name" value="PLAT"/>
    <property type="match status" value="1"/>
</dbReference>
<keyword evidence="3 10" id="KW-0812">Transmembrane</keyword>
<comment type="caution">
    <text evidence="12">The sequence shown here is derived from an EMBL/GenBank/DDBJ whole genome shotgun (WGS) entry which is preliminary data.</text>
</comment>
<evidence type="ECO:0000256" key="8">
    <source>
        <dbReference type="PIRSR" id="PIRSR603915-2"/>
    </source>
</evidence>